<sequence length="75" mass="8728">MGFVFIKIADRASDAAQASLLGVFAEFAWYTNRVVRQSFEVDFLYLPAYKIDKGAERMEQSQKYWSQLIWTVPID</sequence>
<gene>
    <name evidence="1" type="ORF">N7449_005087</name>
</gene>
<accession>A0A9W9MKL2</accession>
<proteinExistence type="predicted"/>
<evidence type="ECO:0000313" key="2">
    <source>
        <dbReference type="Proteomes" id="UP001150942"/>
    </source>
</evidence>
<dbReference type="AlphaFoldDB" id="A0A9W9MKL2"/>
<reference evidence="1" key="1">
    <citation type="submission" date="2022-11" db="EMBL/GenBank/DDBJ databases">
        <authorList>
            <person name="Petersen C."/>
        </authorList>
    </citation>
    <scope>NUCLEOTIDE SEQUENCE</scope>
    <source>
        <strain evidence="1">IBT 20477</strain>
    </source>
</reference>
<organism evidence="1 2">
    <name type="scientific">Penicillium cf. viridicatum</name>
    <dbReference type="NCBI Taxonomy" id="2972119"/>
    <lineage>
        <taxon>Eukaryota</taxon>
        <taxon>Fungi</taxon>
        <taxon>Dikarya</taxon>
        <taxon>Ascomycota</taxon>
        <taxon>Pezizomycotina</taxon>
        <taxon>Eurotiomycetes</taxon>
        <taxon>Eurotiomycetidae</taxon>
        <taxon>Eurotiales</taxon>
        <taxon>Aspergillaceae</taxon>
        <taxon>Penicillium</taxon>
    </lineage>
</organism>
<protein>
    <submittedName>
        <fullName evidence="1">Uncharacterized protein</fullName>
    </submittedName>
</protein>
<name>A0A9W9MKL2_9EURO</name>
<evidence type="ECO:0000313" key="1">
    <source>
        <dbReference type="EMBL" id="KAJ5203008.1"/>
    </source>
</evidence>
<keyword evidence="2" id="KW-1185">Reference proteome</keyword>
<comment type="caution">
    <text evidence="1">The sequence shown here is derived from an EMBL/GenBank/DDBJ whole genome shotgun (WGS) entry which is preliminary data.</text>
</comment>
<reference evidence="1" key="2">
    <citation type="journal article" date="2023" name="IMA Fungus">
        <title>Comparative genomic study of the Penicillium genus elucidates a diverse pangenome and 15 lateral gene transfer events.</title>
        <authorList>
            <person name="Petersen C."/>
            <person name="Sorensen T."/>
            <person name="Nielsen M.R."/>
            <person name="Sondergaard T.E."/>
            <person name="Sorensen J.L."/>
            <person name="Fitzpatrick D.A."/>
            <person name="Frisvad J.C."/>
            <person name="Nielsen K.L."/>
        </authorList>
    </citation>
    <scope>NUCLEOTIDE SEQUENCE</scope>
    <source>
        <strain evidence="1">IBT 20477</strain>
    </source>
</reference>
<dbReference type="EMBL" id="JAPQKQ010000003">
    <property type="protein sequence ID" value="KAJ5203008.1"/>
    <property type="molecule type" value="Genomic_DNA"/>
</dbReference>
<dbReference type="Proteomes" id="UP001150942">
    <property type="component" value="Unassembled WGS sequence"/>
</dbReference>